<name>A0A099UDJ0_9HELI</name>
<reference evidence="1" key="2">
    <citation type="submission" date="2015-11" db="EMBL/GenBank/DDBJ databases">
        <authorList>
            <person name="Zhang Y."/>
            <person name="Guo Z."/>
        </authorList>
    </citation>
    <scope>NUCLEOTIDE SEQUENCE</scope>
    <source>
        <strain evidence="1">1</strain>
    </source>
</reference>
<organism evidence="1 4">
    <name type="scientific">Helicobacter typhlonius</name>
    <dbReference type="NCBI Taxonomy" id="76936"/>
    <lineage>
        <taxon>Bacteria</taxon>
        <taxon>Pseudomonadati</taxon>
        <taxon>Campylobacterota</taxon>
        <taxon>Epsilonproteobacteria</taxon>
        <taxon>Campylobacterales</taxon>
        <taxon>Helicobacteraceae</taxon>
        <taxon>Helicobacter</taxon>
    </lineage>
</organism>
<dbReference type="GeneID" id="78150433"/>
<accession>A0A099UDJ0</accession>
<proteinExistence type="predicted"/>
<evidence type="ECO:0000313" key="1">
    <source>
        <dbReference type="EMBL" id="CUU38941.1"/>
    </source>
</evidence>
<dbReference type="SUPFAM" id="SSF53756">
    <property type="entry name" value="UDP-Glycosyltransferase/glycogen phosphorylase"/>
    <property type="match status" value="1"/>
</dbReference>
<dbReference type="AlphaFoldDB" id="A0A099UDJ0"/>
<dbReference type="STRING" id="76936.BN2458_PEG0054"/>
<dbReference type="PATRIC" id="fig|76936.10.peg.54"/>
<keyword evidence="3" id="KW-1185">Reference proteome</keyword>
<dbReference type="KEGG" id="hty:BN2458_PEG0054"/>
<sequence>MNIPEHKIPDFHYSFRTHSFRIFTILPGTAFFGKLLGFNKQHPHNPINHFCFIISQLKIPLNDICPRKVCIPPQSEKSVLQKCAKINLNLKNFILLIPKANSIQLIDDEFWLKLITQLTQKGYDVFVNQASENLLSGGGAVYKTCDLDFLEIFTLAKKAKRIVGLRCGLLEFLTQTQTPMSILYNRTPTATYNAESALKAYSIAQYPALWHIADSQIIEIIYDISRMEHILTQILRDIQFLPKEQL</sequence>
<gene>
    <name evidence="1" type="ORF">BN2458_PEG0054</name>
    <name evidence="2" type="ORF">LS75_006755</name>
</gene>
<reference evidence="4" key="3">
    <citation type="submission" date="2015-11" db="EMBL/GenBank/DDBJ databases">
        <authorList>
            <person name="Anvar S.Y."/>
        </authorList>
    </citation>
    <scope>NUCLEOTIDE SEQUENCE [LARGE SCALE GENOMIC DNA]</scope>
</reference>
<evidence type="ECO:0000313" key="4">
    <source>
        <dbReference type="Proteomes" id="UP000064525"/>
    </source>
</evidence>
<evidence type="ECO:0000313" key="3">
    <source>
        <dbReference type="Proteomes" id="UP000029925"/>
    </source>
</evidence>
<protein>
    <submittedName>
        <fullName evidence="1">Uncharacterized protein</fullName>
    </submittedName>
</protein>
<dbReference type="Proteomes" id="UP000029925">
    <property type="component" value="Unassembled WGS sequence"/>
</dbReference>
<dbReference type="EMBL" id="JRPF02000007">
    <property type="protein sequence ID" value="TLD78300.1"/>
    <property type="molecule type" value="Genomic_DNA"/>
</dbReference>
<reference evidence="2 3" key="1">
    <citation type="journal article" date="2014" name="Genome Announc.">
        <title>Draft genome sequences of eight enterohepatic helicobacter species isolated from both laboratory and wild rodents.</title>
        <authorList>
            <person name="Sheh A."/>
            <person name="Shen Z."/>
            <person name="Fox J.G."/>
        </authorList>
    </citation>
    <scope>NUCLEOTIDE SEQUENCE [LARGE SCALE GENOMIC DNA]</scope>
    <source>
        <strain evidence="2 3">MIT 98-6810</strain>
    </source>
</reference>
<evidence type="ECO:0000313" key="2">
    <source>
        <dbReference type="EMBL" id="TLD78300.1"/>
    </source>
</evidence>
<dbReference type="RefSeq" id="WP_034343581.1">
    <property type="nucleotide sequence ID" value="NZ_CAOMJD010000031.1"/>
</dbReference>
<dbReference type="EMBL" id="LN907858">
    <property type="protein sequence ID" value="CUU38941.1"/>
    <property type="molecule type" value="Genomic_DNA"/>
</dbReference>
<dbReference type="Proteomes" id="UP000064525">
    <property type="component" value="Chromosome I"/>
</dbReference>